<evidence type="ECO:0000313" key="2">
    <source>
        <dbReference type="EMBL" id="SNZ19865.1"/>
    </source>
</evidence>
<dbReference type="SUPFAM" id="SSF52833">
    <property type="entry name" value="Thioredoxin-like"/>
    <property type="match status" value="1"/>
</dbReference>
<name>A0A285PDP4_9HYPH</name>
<feature type="signal peptide" evidence="1">
    <location>
        <begin position="1"/>
        <end position="44"/>
    </location>
</feature>
<keyword evidence="3" id="KW-1185">Reference proteome</keyword>
<keyword evidence="1" id="KW-0732">Signal</keyword>
<evidence type="ECO:0008006" key="4">
    <source>
        <dbReference type="Google" id="ProtNLM"/>
    </source>
</evidence>
<gene>
    <name evidence="2" type="ORF">SAMN06265368_2961</name>
</gene>
<reference evidence="2 3" key="1">
    <citation type="submission" date="2017-09" db="EMBL/GenBank/DDBJ databases">
        <authorList>
            <person name="Ehlers B."/>
            <person name="Leendertz F.H."/>
        </authorList>
    </citation>
    <scope>NUCLEOTIDE SEQUENCE [LARGE SCALE GENOMIC DNA]</scope>
    <source>
        <strain evidence="2 3">DSM 18289</strain>
    </source>
</reference>
<dbReference type="EMBL" id="OBEL01000003">
    <property type="protein sequence ID" value="SNZ19865.1"/>
    <property type="molecule type" value="Genomic_DNA"/>
</dbReference>
<dbReference type="RefSeq" id="WP_097154236.1">
    <property type="nucleotide sequence ID" value="NZ_OBEL01000003.1"/>
</dbReference>
<proteinExistence type="predicted"/>
<organism evidence="2 3">
    <name type="scientific">Cohaesibacter gelatinilyticus</name>
    <dbReference type="NCBI Taxonomy" id="372072"/>
    <lineage>
        <taxon>Bacteria</taxon>
        <taxon>Pseudomonadati</taxon>
        <taxon>Pseudomonadota</taxon>
        <taxon>Alphaproteobacteria</taxon>
        <taxon>Hyphomicrobiales</taxon>
        <taxon>Cohaesibacteraceae</taxon>
    </lineage>
</organism>
<evidence type="ECO:0000313" key="3">
    <source>
        <dbReference type="Proteomes" id="UP000219439"/>
    </source>
</evidence>
<dbReference type="PANTHER" id="PTHR36057">
    <property type="match status" value="1"/>
</dbReference>
<dbReference type="Proteomes" id="UP000219439">
    <property type="component" value="Unassembled WGS sequence"/>
</dbReference>
<accession>A0A285PDP4</accession>
<dbReference type="OrthoDB" id="9808254at2"/>
<dbReference type="AlphaFoldDB" id="A0A285PDP4"/>
<evidence type="ECO:0000256" key="1">
    <source>
        <dbReference type="SAM" id="SignalP"/>
    </source>
</evidence>
<dbReference type="Pfam" id="PF06764">
    <property type="entry name" value="DUF1223"/>
    <property type="match status" value="1"/>
</dbReference>
<dbReference type="InterPro" id="IPR010634">
    <property type="entry name" value="DUF1223"/>
</dbReference>
<feature type="chain" id="PRO_5012899596" description="DUF1223 domain-containing protein" evidence="1">
    <location>
        <begin position="45"/>
        <end position="267"/>
    </location>
</feature>
<dbReference type="InterPro" id="IPR036249">
    <property type="entry name" value="Thioredoxin-like_sf"/>
</dbReference>
<dbReference type="PANTHER" id="PTHR36057:SF1">
    <property type="entry name" value="LIPOPROTEIN LIPID ATTACHMENT SITE-LIKE PROTEIN, PUTATIVE (DUF1223)-RELATED"/>
    <property type="match status" value="1"/>
</dbReference>
<protein>
    <recommendedName>
        <fullName evidence="4">DUF1223 domain-containing protein</fullName>
    </recommendedName>
</protein>
<sequence length="267" mass="29844">MIYKHSSKISFGRFSLARLTSRFAMLAIGAGVLAGAVATQPTYAKDNSAIVVELFTSQGCSSCPPADKLLGEMVGNPNIIALTEAVDYWDYLGWKDENARHEHTLRQQDYARLRGDRRVYTPQMVINGRVHVVGSRRNDVSRAIKRFEKDVSVPMRLEQNGDVLNVRIGARPQGMSKDHEGNLILAYYKREVSADIKRGENRGRKIIYHNVVGDMRTIGMWHGEAMNVELPMSEARKMGYDGYAVLLQADVKGYPGPIFGAARLDLK</sequence>